<protein>
    <submittedName>
        <fullName evidence="3">ComF family protein</fullName>
    </submittedName>
</protein>
<dbReference type="InterPro" id="IPR029057">
    <property type="entry name" value="PRTase-like"/>
</dbReference>
<dbReference type="InterPro" id="IPR000836">
    <property type="entry name" value="PRTase_dom"/>
</dbReference>
<name>A0A371INR2_9FIRM</name>
<dbReference type="RefSeq" id="WP_068914244.1">
    <property type="nucleotide sequence ID" value="NZ_MBEW02000002.1"/>
</dbReference>
<comment type="caution">
    <text evidence="3">The sequence shown here is derived from an EMBL/GenBank/DDBJ whole genome shotgun (WGS) entry which is preliminary data.</text>
</comment>
<dbReference type="PANTHER" id="PTHR47505:SF1">
    <property type="entry name" value="DNA UTILIZATION PROTEIN YHGH"/>
    <property type="match status" value="1"/>
</dbReference>
<evidence type="ECO:0000313" key="4">
    <source>
        <dbReference type="Proteomes" id="UP000093352"/>
    </source>
</evidence>
<feature type="domain" description="Phosphoribosyltransferase" evidence="2">
    <location>
        <begin position="163"/>
        <end position="219"/>
    </location>
</feature>
<organism evidence="3 4">
    <name type="scientific">Criibacterium bergeronii</name>
    <dbReference type="NCBI Taxonomy" id="1871336"/>
    <lineage>
        <taxon>Bacteria</taxon>
        <taxon>Bacillati</taxon>
        <taxon>Bacillota</taxon>
        <taxon>Clostridia</taxon>
        <taxon>Peptostreptococcales</taxon>
        <taxon>Filifactoraceae</taxon>
        <taxon>Criibacterium</taxon>
    </lineage>
</organism>
<dbReference type="PANTHER" id="PTHR47505">
    <property type="entry name" value="DNA UTILIZATION PROTEIN YHGH"/>
    <property type="match status" value="1"/>
</dbReference>
<proteinExistence type="inferred from homology"/>
<sequence>MSILFPENIYCISCGSPISMKNPYSLCLDCYNNIVFLKDKYTAGDMVVNYLMSTDIIEEVYLATTYEQTMKNLIHGIKYTKKTYIAPYLATFLYELIEFKKIDFDYICSTPIHKNRLNERGYNQVDIIAKYLSKLTDKKIVNPAKRVVDTVGMYHLDKKQRAEQMINAFRAENLPKLDGKTLLIIDDVLTTGATMINLAKSIKMQNPNTKITSAFVTRAVPKKEKINE</sequence>
<keyword evidence="4" id="KW-1185">Reference proteome</keyword>
<dbReference type="EMBL" id="MBEW02000002">
    <property type="protein sequence ID" value="RDY22128.1"/>
    <property type="molecule type" value="Genomic_DNA"/>
</dbReference>
<accession>A0A371INR2</accession>
<evidence type="ECO:0000313" key="3">
    <source>
        <dbReference type="EMBL" id="RDY22128.1"/>
    </source>
</evidence>
<evidence type="ECO:0000259" key="2">
    <source>
        <dbReference type="Pfam" id="PF00156"/>
    </source>
</evidence>
<dbReference type="Proteomes" id="UP000093352">
    <property type="component" value="Unassembled WGS sequence"/>
</dbReference>
<dbReference type="AlphaFoldDB" id="A0A371INR2"/>
<dbReference type="Pfam" id="PF00156">
    <property type="entry name" value="Pribosyltran"/>
    <property type="match status" value="1"/>
</dbReference>
<dbReference type="Gene3D" id="3.40.50.2020">
    <property type="match status" value="1"/>
</dbReference>
<evidence type="ECO:0000256" key="1">
    <source>
        <dbReference type="ARBA" id="ARBA00008007"/>
    </source>
</evidence>
<dbReference type="CDD" id="cd06223">
    <property type="entry name" value="PRTases_typeI"/>
    <property type="match status" value="1"/>
</dbReference>
<comment type="similarity">
    <text evidence="1">Belongs to the ComF/GntX family.</text>
</comment>
<gene>
    <name evidence="3" type="ORF">BBG48_001930</name>
</gene>
<reference evidence="3 4" key="1">
    <citation type="journal article" date="2016" name="Genome Announc.">
        <title>Draft Genome Sequence of Criibacterium bergeronii gen. nov., sp. nov., Strain CCRI-22567T, Isolated from a Vaginal Sample from a Woman with Bacterial Vaginosis.</title>
        <authorList>
            <person name="Maheux A.F."/>
            <person name="Berube E."/>
            <person name="Boudreau D.K."/>
            <person name="Raymond F."/>
            <person name="Corbeil J."/>
            <person name="Roy P.H."/>
            <person name="Boissinot M."/>
            <person name="Omar R.F."/>
        </authorList>
    </citation>
    <scope>NUCLEOTIDE SEQUENCE [LARGE SCALE GENOMIC DNA]</scope>
    <source>
        <strain evidence="3 4">CCRI-22567</strain>
    </source>
</reference>
<dbReference type="InterPro" id="IPR051910">
    <property type="entry name" value="ComF/GntX_DNA_util-trans"/>
</dbReference>
<dbReference type="STRING" id="1871336.BBG48_07490"/>
<dbReference type="SUPFAM" id="SSF53271">
    <property type="entry name" value="PRTase-like"/>
    <property type="match status" value="1"/>
</dbReference>